<evidence type="ECO:0000259" key="1">
    <source>
        <dbReference type="Pfam" id="PF00144"/>
    </source>
</evidence>
<feature type="domain" description="Beta-lactamase-related" evidence="1">
    <location>
        <begin position="13"/>
        <end position="328"/>
    </location>
</feature>
<protein>
    <submittedName>
        <fullName evidence="2">Beta-lactamase family protein</fullName>
    </submittedName>
</protein>
<keyword evidence="3" id="KW-1185">Reference proteome</keyword>
<dbReference type="EMBL" id="WBOS01000012">
    <property type="protein sequence ID" value="KAB2331134.1"/>
    <property type="molecule type" value="Genomic_DNA"/>
</dbReference>
<dbReference type="PANTHER" id="PTHR43283">
    <property type="entry name" value="BETA-LACTAMASE-RELATED"/>
    <property type="match status" value="1"/>
</dbReference>
<reference evidence="2 3" key="1">
    <citation type="journal article" date="2016" name="Antonie Van Leeuwenhoek">
        <title>Bacillus depressus sp. nov., isolated from soil of a sunflower field.</title>
        <authorList>
            <person name="Wei X."/>
            <person name="Xin D."/>
            <person name="Xin Y."/>
            <person name="Zhang H."/>
            <person name="Wang T."/>
            <person name="Zhang J."/>
        </authorList>
    </citation>
    <scope>NUCLEOTIDE SEQUENCE [LARGE SCALE GENOMIC DNA]</scope>
    <source>
        <strain evidence="2 3">BZ1</strain>
    </source>
</reference>
<dbReference type="AlphaFoldDB" id="A0A6L3V0W3"/>
<dbReference type="Pfam" id="PF00144">
    <property type="entry name" value="Beta-lactamase"/>
    <property type="match status" value="1"/>
</dbReference>
<dbReference type="OrthoDB" id="9803467at2"/>
<comment type="caution">
    <text evidence="2">The sequence shown here is derived from an EMBL/GenBank/DDBJ whole genome shotgun (WGS) entry which is preliminary data.</text>
</comment>
<dbReference type="Gene3D" id="3.40.710.10">
    <property type="entry name" value="DD-peptidase/beta-lactamase superfamily"/>
    <property type="match status" value="1"/>
</dbReference>
<evidence type="ECO:0000313" key="2">
    <source>
        <dbReference type="EMBL" id="KAB2331134.1"/>
    </source>
</evidence>
<proteinExistence type="predicted"/>
<accession>A0A6L3V0W3</accession>
<dbReference type="Proteomes" id="UP000481030">
    <property type="component" value="Unassembled WGS sequence"/>
</dbReference>
<organism evidence="2 3">
    <name type="scientific">Cytobacillus depressus</name>
    <dbReference type="NCBI Taxonomy" id="1602942"/>
    <lineage>
        <taxon>Bacteria</taxon>
        <taxon>Bacillati</taxon>
        <taxon>Bacillota</taxon>
        <taxon>Bacilli</taxon>
        <taxon>Bacillales</taxon>
        <taxon>Bacillaceae</taxon>
        <taxon>Cytobacillus</taxon>
    </lineage>
</organism>
<dbReference type="InterPro" id="IPR050789">
    <property type="entry name" value="Diverse_Enzym_Activities"/>
</dbReference>
<dbReference type="RefSeq" id="WP_151536331.1">
    <property type="nucleotide sequence ID" value="NZ_WBOS01000012.1"/>
</dbReference>
<gene>
    <name evidence="2" type="ORF">F7731_18820</name>
</gene>
<dbReference type="SUPFAM" id="SSF56601">
    <property type="entry name" value="beta-lactamase/transpeptidase-like"/>
    <property type="match status" value="1"/>
</dbReference>
<evidence type="ECO:0000313" key="3">
    <source>
        <dbReference type="Proteomes" id="UP000481030"/>
    </source>
</evidence>
<dbReference type="InterPro" id="IPR012338">
    <property type="entry name" value="Beta-lactam/transpept-like"/>
</dbReference>
<sequence>MLTTINPSFVDELVSTAVSKKNIYCAVLCVESGDNSLSLLCGAGNLTTDKPYFIASVTKLYVTAVLLKLRSEKCLNLQNKISEYFSDEILHELHLFKGIEHSKNITIKHLMSNTSGIPDYFSSDVIGELTAGIDQSWGFERTLASVKQKKPKFAPGKKAQYSDTNYQLLGKIIETITNKDIHTVFKEFIFDELKLENTYLYEDVNDKRPAPIYYKDKEIYLPKYMSSIGPEGGIVSTAKESMIFLKAFINGHFFPKEYFNKLNDWKILFSPGLFFYGVGIASQPISIKELKNGLIGHWGQTGAFSFYHPKTDLYFTGTVNQFYGHSVAAKMMLKIIKNVKKTE</sequence>
<dbReference type="InterPro" id="IPR001466">
    <property type="entry name" value="Beta-lactam-related"/>
</dbReference>
<name>A0A6L3V0W3_9BACI</name>